<feature type="domain" description="AB hydrolase-1" evidence="4">
    <location>
        <begin position="72"/>
        <end position="299"/>
    </location>
</feature>
<dbReference type="PRINTS" id="PR00793">
    <property type="entry name" value="PROAMNOPTASE"/>
</dbReference>
<reference evidence="5 6" key="1">
    <citation type="submission" date="2016-10" db="EMBL/GenBank/DDBJ databases">
        <authorList>
            <person name="de Groot N.N."/>
        </authorList>
    </citation>
    <scope>NUCLEOTIDE SEQUENCE [LARGE SCALE GENOMIC DNA]</scope>
    <source>
        <strain evidence="5 6">DSM 1736</strain>
    </source>
</reference>
<dbReference type="GO" id="GO:0006508">
    <property type="term" value="P:proteolysis"/>
    <property type="evidence" value="ECO:0007669"/>
    <property type="project" value="InterPro"/>
</dbReference>
<dbReference type="EMBL" id="FNHB01000001">
    <property type="protein sequence ID" value="SDL48236.1"/>
    <property type="molecule type" value="Genomic_DNA"/>
</dbReference>
<dbReference type="AlphaFoldDB" id="A0A1G9KF92"/>
<keyword evidence="3" id="KW-0472">Membrane</keyword>
<dbReference type="SUPFAM" id="SSF53474">
    <property type="entry name" value="alpha/beta-Hydrolases"/>
    <property type="match status" value="1"/>
</dbReference>
<keyword evidence="3" id="KW-0812">Transmembrane</keyword>
<dbReference type="STRING" id="146817.SAMN04488502_10114"/>
<feature type="transmembrane region" description="Helical" evidence="3">
    <location>
        <begin position="12"/>
        <end position="34"/>
    </location>
</feature>
<proteinExistence type="inferred from homology"/>
<dbReference type="InterPro" id="IPR002410">
    <property type="entry name" value="Peptidase_S33"/>
</dbReference>
<evidence type="ECO:0000256" key="3">
    <source>
        <dbReference type="SAM" id="Phobius"/>
    </source>
</evidence>
<keyword evidence="3" id="KW-1133">Transmembrane helix</keyword>
<protein>
    <submittedName>
        <fullName evidence="5">Pimeloyl-ACP methyl ester carboxylesterase</fullName>
    </submittedName>
</protein>
<keyword evidence="6" id="KW-1185">Reference proteome</keyword>
<evidence type="ECO:0000259" key="4">
    <source>
        <dbReference type="Pfam" id="PF00561"/>
    </source>
</evidence>
<evidence type="ECO:0000256" key="1">
    <source>
        <dbReference type="ARBA" id="ARBA00010088"/>
    </source>
</evidence>
<gene>
    <name evidence="5" type="ORF">SAMN04488502_10114</name>
</gene>
<dbReference type="RefSeq" id="WP_173813035.1">
    <property type="nucleotide sequence ID" value="NZ_FNHB01000001.1"/>
</dbReference>
<dbReference type="Proteomes" id="UP000214880">
    <property type="component" value="Unassembled WGS sequence"/>
</dbReference>
<comment type="similarity">
    <text evidence="1">Belongs to the peptidase S33 family.</text>
</comment>
<dbReference type="InterPro" id="IPR050266">
    <property type="entry name" value="AB_hydrolase_sf"/>
</dbReference>
<evidence type="ECO:0000313" key="6">
    <source>
        <dbReference type="Proteomes" id="UP000214880"/>
    </source>
</evidence>
<dbReference type="GO" id="GO:0016020">
    <property type="term" value="C:membrane"/>
    <property type="evidence" value="ECO:0007669"/>
    <property type="project" value="TreeGrafter"/>
</dbReference>
<dbReference type="InterPro" id="IPR029058">
    <property type="entry name" value="AB_hydrolase_fold"/>
</dbReference>
<evidence type="ECO:0000313" key="5">
    <source>
        <dbReference type="EMBL" id="SDL48236.1"/>
    </source>
</evidence>
<dbReference type="GO" id="GO:0004177">
    <property type="term" value="F:aminopeptidase activity"/>
    <property type="evidence" value="ECO:0007669"/>
    <property type="project" value="UniProtKB-EC"/>
</dbReference>
<dbReference type="Pfam" id="PF00561">
    <property type="entry name" value="Abhydrolase_1"/>
    <property type="match status" value="1"/>
</dbReference>
<dbReference type="PANTHER" id="PTHR43798:SF31">
    <property type="entry name" value="AB HYDROLASE SUPERFAMILY PROTEIN YCLE"/>
    <property type="match status" value="1"/>
</dbReference>
<sequence>MNERIKKMPRWLIVTGAIVLGVCLILYYAVSLFIPSEAVQREAITAGGGNTVNIDGFDIWYTLYNAESSETPIIVVAGGGALSSDYMEESLRFLADTHPVLFFDSKGCGRSQIKPDLENYSVRIFSDGIEALRKHFFPDREIIVVAHSFGGLIAMDYTMNYAERVEKLILISSVNAAYKPAMTTAYFKAGLPPRNQLAANEWYAQNIDVFLGPYFQNSSAKTILGKTMASFAVMIQVGTPKLDLTPKIKNIAMPVLLLVGGEKEHPITGIDVAQKLESMLPNARLVQLAHSGHFLFAEENAKFQQLVNEFIIN</sequence>
<accession>A0A1G9KF92</accession>
<dbReference type="PRINTS" id="PR00111">
    <property type="entry name" value="ABHYDROLASE"/>
</dbReference>
<keyword evidence="2" id="KW-0378">Hydrolase</keyword>
<dbReference type="InterPro" id="IPR000073">
    <property type="entry name" value="AB_hydrolase_1"/>
</dbReference>
<dbReference type="PANTHER" id="PTHR43798">
    <property type="entry name" value="MONOACYLGLYCEROL LIPASE"/>
    <property type="match status" value="1"/>
</dbReference>
<name>A0A1G9KF92_9FIRM</name>
<organism evidence="5 6">
    <name type="scientific">Dendrosporobacter quercicolus</name>
    <dbReference type="NCBI Taxonomy" id="146817"/>
    <lineage>
        <taxon>Bacteria</taxon>
        <taxon>Bacillati</taxon>
        <taxon>Bacillota</taxon>
        <taxon>Negativicutes</taxon>
        <taxon>Selenomonadales</taxon>
        <taxon>Sporomusaceae</taxon>
        <taxon>Dendrosporobacter</taxon>
    </lineage>
</organism>
<evidence type="ECO:0000256" key="2">
    <source>
        <dbReference type="ARBA" id="ARBA00022801"/>
    </source>
</evidence>
<dbReference type="Gene3D" id="3.40.50.1820">
    <property type="entry name" value="alpha/beta hydrolase"/>
    <property type="match status" value="1"/>
</dbReference>